<protein>
    <submittedName>
        <fullName evidence="2">Uncharacterized protein</fullName>
    </submittedName>
</protein>
<organism evidence="2 3">
    <name type="scientific">Cephalotrichum gorgonifer</name>
    <dbReference type="NCBI Taxonomy" id="2041049"/>
    <lineage>
        <taxon>Eukaryota</taxon>
        <taxon>Fungi</taxon>
        <taxon>Dikarya</taxon>
        <taxon>Ascomycota</taxon>
        <taxon>Pezizomycotina</taxon>
        <taxon>Sordariomycetes</taxon>
        <taxon>Hypocreomycetidae</taxon>
        <taxon>Microascales</taxon>
        <taxon>Microascaceae</taxon>
        <taxon>Cephalotrichum</taxon>
    </lineage>
</organism>
<feature type="compositionally biased region" description="Basic and acidic residues" evidence="1">
    <location>
        <begin position="105"/>
        <end position="120"/>
    </location>
</feature>
<evidence type="ECO:0000313" key="2">
    <source>
        <dbReference type="EMBL" id="SPN97072.1"/>
    </source>
</evidence>
<dbReference type="EMBL" id="ONZQ02000001">
    <property type="protein sequence ID" value="SPN97072.1"/>
    <property type="molecule type" value="Genomic_DNA"/>
</dbReference>
<name>A0AAE8SR09_9PEZI</name>
<dbReference type="AlphaFoldDB" id="A0AAE8SR09"/>
<evidence type="ECO:0000313" key="3">
    <source>
        <dbReference type="Proteomes" id="UP001187682"/>
    </source>
</evidence>
<reference evidence="2" key="1">
    <citation type="submission" date="2018-03" db="EMBL/GenBank/DDBJ databases">
        <authorList>
            <person name="Guldener U."/>
        </authorList>
    </citation>
    <scope>NUCLEOTIDE SEQUENCE</scope>
</reference>
<dbReference type="Proteomes" id="UP001187682">
    <property type="component" value="Unassembled WGS sequence"/>
</dbReference>
<feature type="region of interest" description="Disordered" evidence="1">
    <location>
        <begin position="100"/>
        <end position="124"/>
    </location>
</feature>
<sequence length="210" mass="24456">MSNSMRYHLRGTKTEQDPFKIRTMALEFADQMLQPPVYPKLNNSNKTLEEARNYIDECEPHFRPDEFFPTFYPEDDIPRTEAPNNILRVSKMLNKLKHAGGKLRRRDEEALHTDDRDTHNELPAGASKIRDTLSWCLNSIRPTVGVVRARHRAHRETLVNGPPMPSTMFTPRNARWEVDWENPAADVDDHELDYLASVVQSEWFSETESH</sequence>
<keyword evidence="3" id="KW-1185">Reference proteome</keyword>
<evidence type="ECO:0000256" key="1">
    <source>
        <dbReference type="SAM" id="MobiDB-lite"/>
    </source>
</evidence>
<accession>A0AAE8SR09</accession>
<gene>
    <name evidence="2" type="ORF">DNG_00588</name>
</gene>
<comment type="caution">
    <text evidence="2">The sequence shown here is derived from an EMBL/GenBank/DDBJ whole genome shotgun (WGS) entry which is preliminary data.</text>
</comment>
<proteinExistence type="predicted"/>